<dbReference type="OrthoDB" id="416741at2759"/>
<dbReference type="InterPro" id="IPR027417">
    <property type="entry name" value="P-loop_NTPase"/>
</dbReference>
<dbReference type="FunFam" id="1.10.1520.10:FF:000032">
    <property type="entry name" value="Dicer-like protein 2"/>
    <property type="match status" value="1"/>
</dbReference>
<feature type="domain" description="Helicase C-terminal" evidence="18">
    <location>
        <begin position="389"/>
        <end position="550"/>
    </location>
</feature>
<keyword evidence="21" id="KW-1185">Reference proteome</keyword>
<dbReference type="GO" id="GO:0005524">
    <property type="term" value="F:ATP binding"/>
    <property type="evidence" value="ECO:0007669"/>
    <property type="project" value="UniProtKB-KW"/>
</dbReference>
<dbReference type="Pfam" id="PF00271">
    <property type="entry name" value="Helicase_C"/>
    <property type="match status" value="1"/>
</dbReference>
<dbReference type="PROSITE" id="PS00517">
    <property type="entry name" value="RNASE_3_1"/>
    <property type="match status" value="2"/>
</dbReference>
<dbReference type="SUPFAM" id="SSF52540">
    <property type="entry name" value="P-loop containing nucleoside triphosphate hydrolases"/>
    <property type="match status" value="1"/>
</dbReference>
<dbReference type="InterPro" id="IPR014001">
    <property type="entry name" value="Helicase_ATP-bd"/>
</dbReference>
<dbReference type="InterPro" id="IPR036389">
    <property type="entry name" value="RNase_III_sf"/>
</dbReference>
<name>A0A8H4RBN5_9HELO</name>
<feature type="domain" description="Dicer dsRNA-binding fold" evidence="19">
    <location>
        <begin position="583"/>
        <end position="677"/>
    </location>
</feature>
<dbReference type="GO" id="GO:0005634">
    <property type="term" value="C:nucleus"/>
    <property type="evidence" value="ECO:0007669"/>
    <property type="project" value="TreeGrafter"/>
</dbReference>
<dbReference type="GO" id="GO:0051607">
    <property type="term" value="P:defense response to virus"/>
    <property type="evidence" value="ECO:0007669"/>
    <property type="project" value="UniProtKB-KW"/>
</dbReference>
<evidence type="ECO:0000256" key="7">
    <source>
        <dbReference type="ARBA" id="ARBA00022801"/>
    </source>
</evidence>
<evidence type="ECO:0000256" key="11">
    <source>
        <dbReference type="ARBA" id="ARBA00022884"/>
    </source>
</evidence>
<evidence type="ECO:0000259" key="19">
    <source>
        <dbReference type="PROSITE" id="PS51327"/>
    </source>
</evidence>
<dbReference type="GO" id="GO:0004525">
    <property type="term" value="F:ribonuclease III activity"/>
    <property type="evidence" value="ECO:0007669"/>
    <property type="project" value="InterPro"/>
</dbReference>
<gene>
    <name evidence="20" type="ORF">G7Y89_g12212</name>
</gene>
<dbReference type="Pfam" id="PF00270">
    <property type="entry name" value="DEAD"/>
    <property type="match status" value="1"/>
</dbReference>
<evidence type="ECO:0000256" key="2">
    <source>
        <dbReference type="ARBA" id="ARBA00001946"/>
    </source>
</evidence>
<evidence type="ECO:0000256" key="14">
    <source>
        <dbReference type="ARBA" id="ARBA00025403"/>
    </source>
</evidence>
<evidence type="ECO:0000256" key="1">
    <source>
        <dbReference type="ARBA" id="ARBA00001936"/>
    </source>
</evidence>
<dbReference type="GO" id="GO:0050688">
    <property type="term" value="P:regulation of defense response to virus"/>
    <property type="evidence" value="ECO:0007669"/>
    <property type="project" value="UniProtKB-KW"/>
</dbReference>
<dbReference type="InterPro" id="IPR000999">
    <property type="entry name" value="RNase_III_dom"/>
</dbReference>
<sequence length="1459" mass="162550">MGDLEESSSDVSSTRLDLQEVEELEAVPTTNEIIEDLTETTENDELLDDEAVTLPLEENPVIKIKPRLYQGEMMEESLKRNIIVAMDTGSGKTQVAVMRIQHELERLPPGQFIWFMAPTVSLCEQQCAYISSQIPSQIKFLSGADNVDRWTEQSLWDAVLKDVKVVVSTYQILLDALTHAFVRIESLALIVFDEGLTASPVMRSDPTSLVKIEETLDSLCRTPMKNRSELLLQVKLPTLSEVFYESSPSAESLTGYTKTIESLGKAYTSLKIFEDPYVLNLRKDNTEKSSRKLAKVLLNHKTWCFSQMKVFHSMALKICQELGAWAADYYVASVIAKFLKVAGEATNSLGGMWDVSNAEKQFLAKALQRVEITSSTGELPQGLPLISDKVQKLIEVLLQEPSSFRGIIFVQERVVVSVLAHLLSVHPDTRGRFRVGTMVGTSAHIYRGKNVAEFNAVDSQSDTLIDFRSGKLNLVIATSVLEEGIDVPACNVVLCFQKPANLKSFVQRRGRARHQDSKLILLLEKTLDNKTTDWHQLEMDMKKLYEDDMRVLQELMVIENSEEHDGRFFQVEKTGALLDLDNAVAHLHHFCATLPSKEYVDLRPEFICTPLGGDFIRARAILPLSVNQQVREAESQGLWKSEKNAIRDAAFQAYVALYKAGLVNDNLLPLLRHDIDVDELTTTKVETRASIMVVNDQMNPWIDVANAWNGLGNDSSAGLGQATITIANTIYTIHLPMEIPTLAPFTLYWDEDTDIEIRVLQEQGLQDPEISKLQEDTWLLHHAAYGHRFPIKKEGFVMLFSPKVDTSASSSAQDENAITLVHDSLNRNIIYIWKDLLSNKPPIQDVQRPYKEYADTPDTAHAVLKRLPRRSDFLHRVVSEGPRSKKPYSEVLPIGRCIAEIILFNHVQLGLFIPSIMHRFEVHLVAEKLSKTLLKDVEISDINLVITAISASSAREESNYQRLEFLGDSILKLCASIQLIGEYPLWHEGYLSAKKDRLVANSRLSRAALELGLDNFIITKAFTGSKWRPLYTSNLLSVSPPNNPTPKTRKLSSKILADVVESLIGAAMIDGNLPKALKCLQVFLPELTWYPLSTRQEFCFSRAPTEADLPMPETLKPLEELMGYKFRKPSLLIEALTHASSSLGTQSLERLEFLGDSILDNIIVSKMYANTPPLSHFQMHLLRTALVNADFLAFICMEWGPQVQVVSSIQESGGQPEHFTPQITTVTTPLHKHLRHTSPHLSQLQTLTARHHSSLRNAILAAIDNGKRYPWSLLARLQAHKFYSDVVESVLGAVWIDSGSLETCTSVVGKMGILAYCERILREGVGVGSVEGKSGGIMIMHPKEELGILAGEKVVRYVVSLGGGTGRDENNVVGELEGGEGNSVKGRYVCEVSVGDEKVVRYEGGVDREEVQTSAAEMAVEVLIARKRAAAVEVVSGDGDEIMDVGVGAEEDTDVVMVE</sequence>
<dbReference type="PROSITE" id="PS51194">
    <property type="entry name" value="HELICASE_CTER"/>
    <property type="match status" value="1"/>
</dbReference>
<protein>
    <recommendedName>
        <fullName evidence="22">Dicer-like protein 2</fullName>
    </recommendedName>
</protein>
<dbReference type="GO" id="GO:0046872">
    <property type="term" value="F:metal ion binding"/>
    <property type="evidence" value="ECO:0007669"/>
    <property type="project" value="UniProtKB-KW"/>
</dbReference>
<evidence type="ECO:0000259" key="17">
    <source>
        <dbReference type="PROSITE" id="PS51192"/>
    </source>
</evidence>
<keyword evidence="9" id="KW-0067">ATP-binding</keyword>
<comment type="cofactor">
    <cofactor evidence="1">
        <name>Mn(2+)</name>
        <dbReference type="ChEBI" id="CHEBI:29035"/>
    </cofactor>
</comment>
<reference evidence="20 21" key="1">
    <citation type="submission" date="2020-03" db="EMBL/GenBank/DDBJ databases">
        <title>Draft Genome Sequence of Cudoniella acicularis.</title>
        <authorList>
            <person name="Buettner E."/>
            <person name="Kellner H."/>
        </authorList>
    </citation>
    <scope>NUCLEOTIDE SEQUENCE [LARGE SCALE GENOMIC DNA]</scope>
    <source>
        <strain evidence="20 21">DSM 108380</strain>
    </source>
</reference>
<keyword evidence="12" id="KW-0051">Antiviral defense</keyword>
<keyword evidence="10" id="KW-0460">Magnesium</keyword>
<dbReference type="GO" id="GO:0030422">
    <property type="term" value="P:siRNA processing"/>
    <property type="evidence" value="ECO:0007669"/>
    <property type="project" value="TreeGrafter"/>
</dbReference>
<evidence type="ECO:0000256" key="6">
    <source>
        <dbReference type="ARBA" id="ARBA00022741"/>
    </source>
</evidence>
<keyword evidence="3" id="KW-0930">Antiviral protein</keyword>
<accession>A0A8H4RBN5</accession>
<feature type="domain" description="Helicase ATP-binding" evidence="17">
    <location>
        <begin position="73"/>
        <end position="232"/>
    </location>
</feature>
<evidence type="ECO:0000259" key="16">
    <source>
        <dbReference type="PROSITE" id="PS50142"/>
    </source>
</evidence>
<evidence type="ECO:0000256" key="12">
    <source>
        <dbReference type="ARBA" id="ARBA00023118"/>
    </source>
</evidence>
<comment type="caution">
    <text evidence="20">The sequence shown here is derived from an EMBL/GenBank/DDBJ whole genome shotgun (WGS) entry which is preliminary data.</text>
</comment>
<comment type="function">
    <text evidence="14">Dicer-like endonuclease involved in cleaving double-stranded RNA in the RNA interference (RNAi) pathway. Produces 21 to 25 bp dsRNAs (siRNAs) which target the selective destruction of homologous RNAs leading to sequence-specific suppression of gene expression, called post-transcriptional gene silencing (PTGS). Part of a broad host defense response against viral infection and transposons.</text>
</comment>
<evidence type="ECO:0000313" key="20">
    <source>
        <dbReference type="EMBL" id="KAF4625953.1"/>
    </source>
</evidence>
<evidence type="ECO:0000259" key="18">
    <source>
        <dbReference type="PROSITE" id="PS51194"/>
    </source>
</evidence>
<dbReference type="SMART" id="SM00535">
    <property type="entry name" value="RIBOc"/>
    <property type="match status" value="2"/>
</dbReference>
<evidence type="ECO:0000313" key="21">
    <source>
        <dbReference type="Proteomes" id="UP000566819"/>
    </source>
</evidence>
<evidence type="ECO:0000256" key="8">
    <source>
        <dbReference type="ARBA" id="ARBA00022806"/>
    </source>
</evidence>
<organism evidence="20 21">
    <name type="scientific">Cudoniella acicularis</name>
    <dbReference type="NCBI Taxonomy" id="354080"/>
    <lineage>
        <taxon>Eukaryota</taxon>
        <taxon>Fungi</taxon>
        <taxon>Dikarya</taxon>
        <taxon>Ascomycota</taxon>
        <taxon>Pezizomycotina</taxon>
        <taxon>Leotiomycetes</taxon>
        <taxon>Helotiales</taxon>
        <taxon>Tricladiaceae</taxon>
        <taxon>Cudoniella</taxon>
    </lineage>
</organism>
<dbReference type="GO" id="GO:0004386">
    <property type="term" value="F:helicase activity"/>
    <property type="evidence" value="ECO:0007669"/>
    <property type="project" value="UniProtKB-KW"/>
</dbReference>
<evidence type="ECO:0000256" key="15">
    <source>
        <dbReference type="PROSITE-ProRule" id="PRU00657"/>
    </source>
</evidence>
<evidence type="ECO:0000256" key="10">
    <source>
        <dbReference type="ARBA" id="ARBA00022842"/>
    </source>
</evidence>
<dbReference type="CDD" id="cd00593">
    <property type="entry name" value="RIBOc"/>
    <property type="match status" value="2"/>
</dbReference>
<dbReference type="SMART" id="SM00490">
    <property type="entry name" value="HELICc"/>
    <property type="match status" value="1"/>
</dbReference>
<dbReference type="PROSITE" id="PS51192">
    <property type="entry name" value="HELICASE_ATP_BIND_1"/>
    <property type="match status" value="1"/>
</dbReference>
<evidence type="ECO:0000256" key="5">
    <source>
        <dbReference type="ARBA" id="ARBA00022737"/>
    </source>
</evidence>
<dbReference type="GO" id="GO:0003723">
    <property type="term" value="F:RNA binding"/>
    <property type="evidence" value="ECO:0007669"/>
    <property type="project" value="UniProtKB-UniRule"/>
</dbReference>
<keyword evidence="13" id="KW-0464">Manganese</keyword>
<dbReference type="InterPro" id="IPR001650">
    <property type="entry name" value="Helicase_C-like"/>
</dbReference>
<dbReference type="SMART" id="SM00487">
    <property type="entry name" value="DEXDc"/>
    <property type="match status" value="1"/>
</dbReference>
<dbReference type="PROSITE" id="PS51327">
    <property type="entry name" value="DICER_DSRBF"/>
    <property type="match status" value="1"/>
</dbReference>
<dbReference type="EMBL" id="JAAMPI010001257">
    <property type="protein sequence ID" value="KAF4625953.1"/>
    <property type="molecule type" value="Genomic_DNA"/>
</dbReference>
<keyword evidence="7" id="KW-0378">Hydrolase</keyword>
<dbReference type="Gene3D" id="3.40.50.300">
    <property type="entry name" value="P-loop containing nucleotide triphosphate hydrolases"/>
    <property type="match status" value="2"/>
</dbReference>
<dbReference type="InterPro" id="IPR038248">
    <property type="entry name" value="Dicer_dimer_sf"/>
</dbReference>
<dbReference type="InterPro" id="IPR005034">
    <property type="entry name" value="Dicer_dimerisation"/>
</dbReference>
<dbReference type="Gene3D" id="1.10.1520.10">
    <property type="entry name" value="Ribonuclease III domain"/>
    <property type="match status" value="2"/>
</dbReference>
<keyword evidence="5" id="KW-0677">Repeat</keyword>
<feature type="domain" description="RNase III" evidence="16">
    <location>
        <begin position="926"/>
        <end position="1072"/>
    </location>
</feature>
<keyword evidence="11 15" id="KW-0694">RNA-binding</keyword>
<comment type="cofactor">
    <cofactor evidence="2">
        <name>Mg(2+)</name>
        <dbReference type="ChEBI" id="CHEBI:18420"/>
    </cofactor>
</comment>
<dbReference type="Proteomes" id="UP000566819">
    <property type="component" value="Unassembled WGS sequence"/>
</dbReference>
<evidence type="ECO:0008006" key="22">
    <source>
        <dbReference type="Google" id="ProtNLM"/>
    </source>
</evidence>
<dbReference type="CDD" id="cd18802">
    <property type="entry name" value="SF2_C_dicer"/>
    <property type="match status" value="1"/>
</dbReference>
<dbReference type="PROSITE" id="PS50142">
    <property type="entry name" value="RNASE_3_2"/>
    <property type="match status" value="2"/>
</dbReference>
<dbReference type="PANTHER" id="PTHR14950:SF37">
    <property type="entry name" value="ENDORIBONUCLEASE DICER"/>
    <property type="match status" value="1"/>
</dbReference>
<keyword evidence="8" id="KW-0347">Helicase</keyword>
<dbReference type="GO" id="GO:0005737">
    <property type="term" value="C:cytoplasm"/>
    <property type="evidence" value="ECO:0007669"/>
    <property type="project" value="TreeGrafter"/>
</dbReference>
<keyword evidence="6" id="KW-0547">Nucleotide-binding</keyword>
<evidence type="ECO:0000256" key="9">
    <source>
        <dbReference type="ARBA" id="ARBA00022840"/>
    </source>
</evidence>
<dbReference type="Pfam" id="PF03368">
    <property type="entry name" value="Dicer_dimer"/>
    <property type="match status" value="1"/>
</dbReference>
<evidence type="ECO:0000256" key="3">
    <source>
        <dbReference type="ARBA" id="ARBA00022721"/>
    </source>
</evidence>
<keyword evidence="4" id="KW-0479">Metal-binding</keyword>
<proteinExistence type="inferred from homology"/>
<evidence type="ECO:0000256" key="4">
    <source>
        <dbReference type="ARBA" id="ARBA00022723"/>
    </source>
</evidence>
<dbReference type="PANTHER" id="PTHR14950">
    <property type="entry name" value="DICER-RELATED"/>
    <property type="match status" value="1"/>
</dbReference>
<dbReference type="SUPFAM" id="SSF69065">
    <property type="entry name" value="RNase III domain-like"/>
    <property type="match status" value="2"/>
</dbReference>
<comment type="similarity">
    <text evidence="15">Belongs to the helicase family. Dicer subfamily.</text>
</comment>
<dbReference type="Gene3D" id="3.30.160.380">
    <property type="entry name" value="Dicer dimerisation domain"/>
    <property type="match status" value="1"/>
</dbReference>
<dbReference type="Pfam" id="PF00636">
    <property type="entry name" value="Ribonuclease_3"/>
    <property type="match status" value="2"/>
</dbReference>
<evidence type="ECO:0000256" key="13">
    <source>
        <dbReference type="ARBA" id="ARBA00023211"/>
    </source>
</evidence>
<feature type="domain" description="RNase III" evidence="16">
    <location>
        <begin position="1115"/>
        <end position="1299"/>
    </location>
</feature>
<dbReference type="InterPro" id="IPR011545">
    <property type="entry name" value="DEAD/DEAH_box_helicase_dom"/>
</dbReference>